<feature type="chain" id="PRO_5041685983" evidence="6">
    <location>
        <begin position="19"/>
        <end position="291"/>
    </location>
</feature>
<feature type="signal peptide" evidence="6">
    <location>
        <begin position="1"/>
        <end position="18"/>
    </location>
</feature>
<dbReference type="GO" id="GO:0016020">
    <property type="term" value="C:membrane"/>
    <property type="evidence" value="ECO:0007669"/>
    <property type="project" value="UniProtKB-SubCell"/>
</dbReference>
<dbReference type="PANTHER" id="PTHR13055">
    <property type="entry name" value="TUMOR ENDOTHELIAL MARKER 7 RELATED"/>
    <property type="match status" value="1"/>
</dbReference>
<evidence type="ECO:0000256" key="2">
    <source>
        <dbReference type="ARBA" id="ARBA00022692"/>
    </source>
</evidence>
<evidence type="ECO:0000256" key="3">
    <source>
        <dbReference type="ARBA" id="ARBA00022729"/>
    </source>
</evidence>
<dbReference type="WBParaSite" id="SMRG1_58010.3">
    <property type="protein sequence ID" value="SMRG1_58010.3"/>
    <property type="gene ID" value="SMRG1_58010"/>
</dbReference>
<proteinExistence type="predicted"/>
<evidence type="ECO:0000256" key="1">
    <source>
        <dbReference type="ARBA" id="ARBA00004479"/>
    </source>
</evidence>
<dbReference type="Proteomes" id="UP000050790">
    <property type="component" value="Unassembled WGS sequence"/>
</dbReference>
<dbReference type="InterPro" id="IPR031152">
    <property type="entry name" value="PLXDC"/>
</dbReference>
<dbReference type="PANTHER" id="PTHR13055:SF12">
    <property type="entry name" value="LD40707P"/>
    <property type="match status" value="1"/>
</dbReference>
<reference evidence="8" key="1">
    <citation type="submission" date="2023-11" db="UniProtKB">
        <authorList>
            <consortium name="WormBaseParasite"/>
        </authorList>
    </citation>
    <scope>IDENTIFICATION</scope>
</reference>
<evidence type="ECO:0000256" key="4">
    <source>
        <dbReference type="ARBA" id="ARBA00022989"/>
    </source>
</evidence>
<organism evidence="7 8">
    <name type="scientific">Schistosoma margrebowiei</name>
    <dbReference type="NCBI Taxonomy" id="48269"/>
    <lineage>
        <taxon>Eukaryota</taxon>
        <taxon>Metazoa</taxon>
        <taxon>Spiralia</taxon>
        <taxon>Lophotrochozoa</taxon>
        <taxon>Platyhelminthes</taxon>
        <taxon>Trematoda</taxon>
        <taxon>Digenea</taxon>
        <taxon>Strigeidida</taxon>
        <taxon>Schistosomatoidea</taxon>
        <taxon>Schistosomatidae</taxon>
        <taxon>Schistosoma</taxon>
    </lineage>
</organism>
<feature type="transmembrane region" description="Helical" evidence="5">
    <location>
        <begin position="263"/>
        <end position="286"/>
    </location>
</feature>
<keyword evidence="5" id="KW-0472">Membrane</keyword>
<keyword evidence="3 6" id="KW-0732">Signal</keyword>
<keyword evidence="2 5" id="KW-0812">Transmembrane</keyword>
<dbReference type="AlphaFoldDB" id="A0AA85A0A9"/>
<keyword evidence="4 5" id="KW-1133">Transmembrane helix</keyword>
<protein>
    <submittedName>
        <fullName evidence="8">Uncharacterized protein</fullName>
    </submittedName>
</protein>
<evidence type="ECO:0000256" key="5">
    <source>
        <dbReference type="SAM" id="Phobius"/>
    </source>
</evidence>
<sequence length="291" mass="33910">MTMKQFTLSSCLLVIVLTKLFDCQTVCGRMKDVKYEKIISQNTSYSYSDHYEYFQRIHLDQPNPIKSGTFVKSEISSEVVKPKFQFKYYGEIVNELKIIKPGFLQLNGDGIKGIMKIFENITFEDTLEILNENVKGQVTYLIYPNGKMSIYFENIPKEIDESNLQSLIYYLHRCIDDKQRIYIFESYNPINVPVHLIKHRTLVEFEPNTETCYIKDSKETCLSASKPNMKCYWCSKANKCTNGLDTHIDHWMENDCKPTKSSVYLYALIPLVLCFLIVCVGFVIWFKLSKG</sequence>
<evidence type="ECO:0000313" key="7">
    <source>
        <dbReference type="Proteomes" id="UP000050790"/>
    </source>
</evidence>
<dbReference type="Gene3D" id="3.30.1680.10">
    <property type="entry name" value="ligand-binding face of the semaphorins, domain 2"/>
    <property type="match status" value="1"/>
</dbReference>
<evidence type="ECO:0000256" key="6">
    <source>
        <dbReference type="SAM" id="SignalP"/>
    </source>
</evidence>
<name>A0AA85A0A9_9TREM</name>
<comment type="subcellular location">
    <subcellularLocation>
        <location evidence="1">Membrane</location>
        <topology evidence="1">Single-pass type I membrane protein</topology>
    </subcellularLocation>
</comment>
<evidence type="ECO:0000313" key="8">
    <source>
        <dbReference type="WBParaSite" id="SMRG1_58010.3"/>
    </source>
</evidence>
<accession>A0AA85A0A9</accession>